<feature type="transmembrane region" description="Helical" evidence="1">
    <location>
        <begin position="236"/>
        <end position="256"/>
    </location>
</feature>
<evidence type="ECO:0000313" key="3">
    <source>
        <dbReference type="EMBL" id="MCV2885592.1"/>
    </source>
</evidence>
<feature type="transmembrane region" description="Helical" evidence="1">
    <location>
        <begin position="87"/>
        <end position="107"/>
    </location>
</feature>
<dbReference type="EMBL" id="JAOWKX010000006">
    <property type="protein sequence ID" value="MCV2885592.1"/>
    <property type="molecule type" value="Genomic_DNA"/>
</dbReference>
<gene>
    <name evidence="3" type="primary">ccsA</name>
    <name evidence="3" type="ORF">OE749_12905</name>
</gene>
<protein>
    <submittedName>
        <fullName evidence="3">Cytochrome c biogenesis protein CcsA</fullName>
    </submittedName>
</protein>
<feature type="transmembrane region" description="Helical" evidence="1">
    <location>
        <begin position="60"/>
        <end position="80"/>
    </location>
</feature>
<reference evidence="3 4" key="1">
    <citation type="submission" date="2022-10" db="EMBL/GenBank/DDBJ databases">
        <title>Aestuariibacter sp. AA17 isolated from Montipora capitata coral fragment.</title>
        <authorList>
            <person name="Emsley S.A."/>
            <person name="Pfannmuller K.M."/>
            <person name="Loughran R.M."/>
            <person name="Shlafstein M."/>
            <person name="Papke E."/>
            <person name="Saw J.H."/>
            <person name="Ushijima B."/>
            <person name="Videau P."/>
        </authorList>
    </citation>
    <scope>NUCLEOTIDE SEQUENCE [LARGE SCALE GENOMIC DNA]</scope>
    <source>
        <strain evidence="3 4">AA17</strain>
    </source>
</reference>
<dbReference type="PANTHER" id="PTHR38034:SF1">
    <property type="entry name" value="INNER MEMBRANE PROTEIN YPJD"/>
    <property type="match status" value="1"/>
</dbReference>
<name>A0ABT3ABC6_9ALTE</name>
<feature type="transmembrane region" description="Helical" evidence="1">
    <location>
        <begin position="173"/>
        <end position="196"/>
    </location>
</feature>
<sequence length="262" mass="29140">MYIGLIAATMYCITALLMGMRLFHQKGPSFAVLWGFAAIALSAHLILLSQSILLEPGQNMSISNVASLVAWLISISMTVGSLAFRNIFLLPVVFGFSTLIILFSLFIPDTHIMHIELKPALISHITLALFAYGCLTIAFLYALQLAYINYRLKHKQASLIDSPLPPLMVVESILFKILLTGTLLLTLSLITGFMFLDNMFVQEQAHKTVFSIIAWVIFCVVLVGHRKWGWRGRPVISATIVGTVFLTIAYFGSRFVKEVLIN</sequence>
<keyword evidence="1" id="KW-0472">Membrane</keyword>
<evidence type="ECO:0000256" key="1">
    <source>
        <dbReference type="SAM" id="Phobius"/>
    </source>
</evidence>
<accession>A0ABT3ABC6</accession>
<evidence type="ECO:0000313" key="4">
    <source>
        <dbReference type="Proteomes" id="UP001652504"/>
    </source>
</evidence>
<keyword evidence="1" id="KW-0812">Transmembrane</keyword>
<feature type="transmembrane region" description="Helical" evidence="1">
    <location>
        <begin position="30"/>
        <end position="54"/>
    </location>
</feature>
<feature type="transmembrane region" description="Helical" evidence="1">
    <location>
        <begin position="208"/>
        <end position="224"/>
    </location>
</feature>
<dbReference type="InterPro" id="IPR002541">
    <property type="entry name" value="Cyt_c_assembly"/>
</dbReference>
<keyword evidence="1" id="KW-1133">Transmembrane helix</keyword>
<feature type="transmembrane region" description="Helical" evidence="1">
    <location>
        <begin position="6"/>
        <end position="23"/>
    </location>
</feature>
<feature type="domain" description="Cytochrome c assembly protein" evidence="2">
    <location>
        <begin position="37"/>
        <end position="260"/>
    </location>
</feature>
<comment type="caution">
    <text evidence="3">The sequence shown here is derived from an EMBL/GenBank/DDBJ whole genome shotgun (WGS) entry which is preliminary data.</text>
</comment>
<organism evidence="3 4">
    <name type="scientific">Fluctibacter corallii</name>
    <dbReference type="NCBI Taxonomy" id="2984329"/>
    <lineage>
        <taxon>Bacteria</taxon>
        <taxon>Pseudomonadati</taxon>
        <taxon>Pseudomonadota</taxon>
        <taxon>Gammaproteobacteria</taxon>
        <taxon>Alteromonadales</taxon>
        <taxon>Alteromonadaceae</taxon>
        <taxon>Fluctibacter</taxon>
    </lineage>
</organism>
<proteinExistence type="predicted"/>
<dbReference type="Pfam" id="PF01578">
    <property type="entry name" value="Cytochrom_C_asm"/>
    <property type="match status" value="1"/>
</dbReference>
<evidence type="ECO:0000259" key="2">
    <source>
        <dbReference type="Pfam" id="PF01578"/>
    </source>
</evidence>
<dbReference type="InterPro" id="IPR052372">
    <property type="entry name" value="YpjD/HemX"/>
</dbReference>
<dbReference type="Proteomes" id="UP001652504">
    <property type="component" value="Unassembled WGS sequence"/>
</dbReference>
<feature type="transmembrane region" description="Helical" evidence="1">
    <location>
        <begin position="127"/>
        <end position="152"/>
    </location>
</feature>
<dbReference type="RefSeq" id="WP_263712875.1">
    <property type="nucleotide sequence ID" value="NZ_JAOWKX010000006.1"/>
</dbReference>
<keyword evidence="4" id="KW-1185">Reference proteome</keyword>
<dbReference type="PANTHER" id="PTHR38034">
    <property type="entry name" value="INNER MEMBRANE PROTEIN YPJD"/>
    <property type="match status" value="1"/>
</dbReference>